<feature type="domain" description="YgjP-like metallopeptidase" evidence="1">
    <location>
        <begin position="39"/>
        <end position="246"/>
    </location>
</feature>
<name>A0ABX8WQU2_9GAMM</name>
<gene>
    <name evidence="2" type="ORF">H8L67_01405</name>
</gene>
<evidence type="ECO:0000313" key="2">
    <source>
        <dbReference type="EMBL" id="QYR53206.1"/>
    </source>
</evidence>
<dbReference type="EMBL" id="CP080544">
    <property type="protein sequence ID" value="QYR53206.1"/>
    <property type="molecule type" value="Genomic_DNA"/>
</dbReference>
<dbReference type="Proteomes" id="UP000824755">
    <property type="component" value="Chromosome"/>
</dbReference>
<reference evidence="2 3" key="1">
    <citation type="submission" date="2021-08" db="EMBL/GenBank/DDBJ databases">
        <title>Lysobacter sp. strain CJ11 Genome sequencing and assembly.</title>
        <authorList>
            <person name="Kim I."/>
        </authorList>
    </citation>
    <scope>NUCLEOTIDE SEQUENCE [LARGE SCALE GENOMIC DNA]</scope>
    <source>
        <strain evidence="2 3">CJ11</strain>
    </source>
</reference>
<dbReference type="RefSeq" id="WP_220380024.1">
    <property type="nucleotide sequence ID" value="NZ_CP080544.1"/>
</dbReference>
<dbReference type="Pfam" id="PF01863">
    <property type="entry name" value="YgjP-like"/>
    <property type="match status" value="1"/>
</dbReference>
<dbReference type="InterPro" id="IPR002725">
    <property type="entry name" value="YgjP-like_metallopeptidase"/>
</dbReference>
<keyword evidence="3" id="KW-1185">Reference proteome</keyword>
<dbReference type="InterPro" id="IPR053136">
    <property type="entry name" value="UTP_pyrophosphatase-like"/>
</dbReference>
<dbReference type="CDD" id="cd07344">
    <property type="entry name" value="M48_yhfN_like"/>
    <property type="match status" value="1"/>
</dbReference>
<dbReference type="PANTHER" id="PTHR30399:SF1">
    <property type="entry name" value="UTP PYROPHOSPHATASE"/>
    <property type="match status" value="1"/>
</dbReference>
<evidence type="ECO:0000259" key="1">
    <source>
        <dbReference type="Pfam" id="PF01863"/>
    </source>
</evidence>
<protein>
    <submittedName>
        <fullName evidence="2">M48 family metallopeptidase</fullName>
    </submittedName>
</protein>
<proteinExistence type="predicted"/>
<organism evidence="2 3">
    <name type="scientific">Lysobacter soyae</name>
    <dbReference type="NCBI Taxonomy" id="2764185"/>
    <lineage>
        <taxon>Bacteria</taxon>
        <taxon>Pseudomonadati</taxon>
        <taxon>Pseudomonadota</taxon>
        <taxon>Gammaproteobacteria</taxon>
        <taxon>Lysobacterales</taxon>
        <taxon>Lysobacteraceae</taxon>
        <taxon>Lysobacter</taxon>
    </lineage>
</organism>
<dbReference type="Gene3D" id="3.30.2010.10">
    <property type="entry name" value="Metalloproteases ('zincins'), catalytic domain"/>
    <property type="match status" value="1"/>
</dbReference>
<accession>A0ABX8WQU2</accession>
<dbReference type="PANTHER" id="PTHR30399">
    <property type="entry name" value="UNCHARACTERIZED PROTEIN YGJP"/>
    <property type="match status" value="1"/>
</dbReference>
<evidence type="ECO:0000313" key="3">
    <source>
        <dbReference type="Proteomes" id="UP000824755"/>
    </source>
</evidence>
<sequence>MFSRLLRVHPDKVQRTEASYAFKDGRAFEVRFTHHARARRLRLSVGDEGVRVTVPPRVSERTVDQFILSHLDWIREHLDKMPAPDRAPVQLFETTHLPLRGEHLSIAWRHGKTDKVWREHATVHVQVRGDATQGPASATLKRAFRDFYLNEARADVGRWLPALAEATGHSPVRISYKIMRTQWGSMSSRGVMALELSLVLGRPDAFRYVLVHELCHMRHHDHSPAFWREVEKHFPEWQDERAFLHTHGRGMKAALKAFIA</sequence>